<keyword evidence="3" id="KW-0539">Nucleus</keyword>
<feature type="region of interest" description="Disordered" evidence="4">
    <location>
        <begin position="229"/>
        <end position="263"/>
    </location>
</feature>
<dbReference type="RefSeq" id="XP_002736728.1">
    <property type="nucleotide sequence ID" value="XM_002736682.2"/>
</dbReference>
<feature type="compositionally biased region" description="Basic residues" evidence="4">
    <location>
        <begin position="10"/>
        <end position="31"/>
    </location>
</feature>
<accession>A0ABM0GT10</accession>
<evidence type="ECO:0000256" key="3">
    <source>
        <dbReference type="ARBA" id="ARBA00023242"/>
    </source>
</evidence>
<proteinExistence type="inferred from homology"/>
<dbReference type="PANTHER" id="PTHR12928">
    <property type="entry name" value="FRG1 PROTEIN"/>
    <property type="match status" value="1"/>
</dbReference>
<dbReference type="SUPFAM" id="SSF50405">
    <property type="entry name" value="Actin-crosslinking proteins"/>
    <property type="match status" value="1"/>
</dbReference>
<dbReference type="Pfam" id="PF08555">
    <property type="entry name" value="FAM32A"/>
    <property type="match status" value="1"/>
</dbReference>
<dbReference type="InterPro" id="IPR008999">
    <property type="entry name" value="Actin-crosslinking"/>
</dbReference>
<comment type="subcellular location">
    <subcellularLocation>
        <location evidence="1">Nucleus</location>
        <location evidence="1">Nucleolus</location>
    </subcellularLocation>
</comment>
<evidence type="ECO:0000256" key="2">
    <source>
        <dbReference type="ARBA" id="ARBA00010878"/>
    </source>
</evidence>
<feature type="region of interest" description="Disordered" evidence="4">
    <location>
        <begin position="1"/>
        <end position="44"/>
    </location>
</feature>
<reference evidence="6" key="1">
    <citation type="submission" date="2025-08" db="UniProtKB">
        <authorList>
            <consortium name="RefSeq"/>
        </authorList>
    </citation>
    <scope>IDENTIFICATION</scope>
    <source>
        <tissue evidence="6">Testes</tissue>
    </source>
</reference>
<evidence type="ECO:0000313" key="5">
    <source>
        <dbReference type="Proteomes" id="UP000694865"/>
    </source>
</evidence>
<dbReference type="Pfam" id="PF06229">
    <property type="entry name" value="FRG1"/>
    <property type="match status" value="1"/>
</dbReference>
<comment type="similarity">
    <text evidence="2">Belongs to the FRG1 family.</text>
</comment>
<gene>
    <name evidence="6" type="primary">LOC100368334</name>
</gene>
<evidence type="ECO:0000313" key="6">
    <source>
        <dbReference type="RefSeq" id="XP_002736728.1"/>
    </source>
</evidence>
<organism evidence="5 6">
    <name type="scientific">Saccoglossus kowalevskii</name>
    <name type="common">Acorn worm</name>
    <dbReference type="NCBI Taxonomy" id="10224"/>
    <lineage>
        <taxon>Eukaryota</taxon>
        <taxon>Metazoa</taxon>
        <taxon>Hemichordata</taxon>
        <taxon>Enteropneusta</taxon>
        <taxon>Harrimaniidae</taxon>
        <taxon>Saccoglossus</taxon>
    </lineage>
</organism>
<dbReference type="GeneID" id="100368334"/>
<dbReference type="CDD" id="cd23338">
    <property type="entry name" value="beta-trefoil_FSCN_FRG1"/>
    <property type="match status" value="1"/>
</dbReference>
<dbReference type="Proteomes" id="UP000694865">
    <property type="component" value="Unplaced"/>
</dbReference>
<dbReference type="InterPro" id="IPR010414">
    <property type="entry name" value="FRG1"/>
</dbReference>
<evidence type="ECO:0000256" key="1">
    <source>
        <dbReference type="ARBA" id="ARBA00004604"/>
    </source>
</evidence>
<keyword evidence="5" id="KW-1185">Reference proteome</keyword>
<name>A0ABM0GT10_SACKO</name>
<dbReference type="InterPro" id="IPR013865">
    <property type="entry name" value="FAM32A"/>
</dbReference>
<dbReference type="Gene3D" id="2.80.10.50">
    <property type="match status" value="1"/>
</dbReference>
<sequence length="263" mass="29503">MSAYSLVKTGKLKLKGSKSVSSKKHKKKKRKRDDDANDEKEEDAAAHGGWWTVSSIDEVHGTVAIEMNINSYLFALDTGIFSVGDMHMDATEGPHPPEQLIAVRTSELQPEVALKSGYGKYLSVDNNGTVIGRSDAIGPREKWEPVFQEGKMALCCYNGCFLSSNDEGEVIAKSRTAGENEFLKIRSSAPRVKKKKDDVPEVDKGNLKSCELSYVKKFQSFQDRRLKVNPEDRADLKKARKEGSLHETLLDRREKMKADRYCK</sequence>
<protein>
    <submittedName>
        <fullName evidence="6">Protein FRG1-like</fullName>
    </submittedName>
</protein>
<evidence type="ECO:0000256" key="4">
    <source>
        <dbReference type="SAM" id="MobiDB-lite"/>
    </source>
</evidence>
<dbReference type="PANTHER" id="PTHR12928:SF0">
    <property type="entry name" value="FSHD REGION GENE 1"/>
    <property type="match status" value="1"/>
</dbReference>